<dbReference type="OrthoDB" id="9766983at2"/>
<dbReference type="GO" id="GO:0016812">
    <property type="term" value="F:hydrolase activity, acting on carbon-nitrogen (but not peptide) bonds, in cyclic amides"/>
    <property type="evidence" value="ECO:0007669"/>
    <property type="project" value="TreeGrafter"/>
</dbReference>
<feature type="domain" description="Amidohydrolase 3" evidence="1">
    <location>
        <begin position="443"/>
        <end position="564"/>
    </location>
</feature>
<evidence type="ECO:0000259" key="1">
    <source>
        <dbReference type="Pfam" id="PF07969"/>
    </source>
</evidence>
<dbReference type="PATRIC" id="fig|394096.3.peg.278"/>
<evidence type="ECO:0000313" key="3">
    <source>
        <dbReference type="Proteomes" id="UP000028725"/>
    </source>
</evidence>
<dbReference type="EMBL" id="JMCB01000001">
    <property type="protein sequence ID" value="KFE72019.1"/>
    <property type="molecule type" value="Genomic_DNA"/>
</dbReference>
<dbReference type="InterPro" id="IPR013108">
    <property type="entry name" value="Amidohydro_3"/>
</dbReference>
<dbReference type="STRING" id="394096.DB31_0280"/>
<name>A0A085WWF6_9BACT</name>
<protein>
    <submittedName>
        <fullName evidence="2">N-acyl-D-aspartate/D-glutamate deacylase</fullName>
    </submittedName>
</protein>
<dbReference type="InterPro" id="IPR011059">
    <property type="entry name" value="Metal-dep_hydrolase_composite"/>
</dbReference>
<dbReference type="PANTHER" id="PTHR11647">
    <property type="entry name" value="HYDRANTOINASE/DIHYDROPYRIMIDINASE FAMILY MEMBER"/>
    <property type="match status" value="1"/>
</dbReference>
<feature type="domain" description="Amidohydrolase 3" evidence="1">
    <location>
        <begin position="46"/>
        <end position="352"/>
    </location>
</feature>
<gene>
    <name evidence="2" type="ORF">DB31_0280</name>
</gene>
<dbReference type="PANTHER" id="PTHR11647:SF1">
    <property type="entry name" value="COLLAPSIN RESPONSE MEDIATOR PROTEIN"/>
    <property type="match status" value="1"/>
</dbReference>
<comment type="caution">
    <text evidence="2">The sequence shown here is derived from an EMBL/GenBank/DDBJ whole genome shotgun (WGS) entry which is preliminary data.</text>
</comment>
<dbReference type="SUPFAM" id="SSF51556">
    <property type="entry name" value="Metallo-dependent hydrolases"/>
    <property type="match status" value="1"/>
</dbReference>
<dbReference type="Proteomes" id="UP000028725">
    <property type="component" value="Unassembled WGS sequence"/>
</dbReference>
<organism evidence="2 3">
    <name type="scientific">Hyalangium minutum</name>
    <dbReference type="NCBI Taxonomy" id="394096"/>
    <lineage>
        <taxon>Bacteria</taxon>
        <taxon>Pseudomonadati</taxon>
        <taxon>Myxococcota</taxon>
        <taxon>Myxococcia</taxon>
        <taxon>Myxococcales</taxon>
        <taxon>Cystobacterineae</taxon>
        <taxon>Archangiaceae</taxon>
        <taxon>Hyalangium</taxon>
    </lineage>
</organism>
<keyword evidence="3" id="KW-1185">Reference proteome</keyword>
<dbReference type="Gene3D" id="3.20.20.140">
    <property type="entry name" value="Metal-dependent hydrolases"/>
    <property type="match status" value="2"/>
</dbReference>
<sequence>MLDLLLEGGTVIDGTGAAPRTADVGIRDGRIVEVGRITEAAHERVQASGAWVTPGFIDLHTHYDGQASWDETFSPSILHGVTTLMMGNCGVGFAPVRPNEHPRLISLMEGVEDIPGAALAEGIRWGWESFPQYMDALAAVPHSLDFLVQVPHDPLRIYVMGERAEAHQAATPEDISTMRQLLHAALQAGAAGFTTGRTDNHRTAEGRETPASEASAHELAGLAQAFQGLSHGVLQVVSDFDLLRDPGRFHAEFDLVEQLARAAGRPLSMTWLQRDPGGEQYEAIRERVEAAVARGLPLYLQAAARGIGVLLGLDASFHPFIGFPGYKEISSLPLAERAAALREPARRARILSEKPERLAGDGTPIPPLVDLLLQRIELISGRMFPLGERPNYEPALADSFLVRAKHSGQPALAALYDYLCEGDGSNLIYFPIFNYNGGSLEVVRRMLEHPRALAGLSDAGAHVGTVCDASFPTFLLTWWARDRERERLPLERTVELLTSRNARYLGLSDRGVIAPGMRADLNVIEPSRLSLRRPELRRDLPAGGKRFVQTAEGYVATFVAGRAVQRHGAITDERPGQLVRLGARD</sequence>
<dbReference type="InterPro" id="IPR050378">
    <property type="entry name" value="Metallo-dep_Hydrolases_sf"/>
</dbReference>
<accession>A0A085WWF6</accession>
<dbReference type="InterPro" id="IPR032466">
    <property type="entry name" value="Metal_Hydrolase"/>
</dbReference>
<proteinExistence type="predicted"/>
<dbReference type="AlphaFoldDB" id="A0A085WWF6"/>
<dbReference type="SUPFAM" id="SSF51338">
    <property type="entry name" value="Composite domain of metallo-dependent hydrolases"/>
    <property type="match status" value="1"/>
</dbReference>
<evidence type="ECO:0000313" key="2">
    <source>
        <dbReference type="EMBL" id="KFE72019.1"/>
    </source>
</evidence>
<dbReference type="GO" id="GO:0005829">
    <property type="term" value="C:cytosol"/>
    <property type="evidence" value="ECO:0007669"/>
    <property type="project" value="TreeGrafter"/>
</dbReference>
<dbReference type="Pfam" id="PF07969">
    <property type="entry name" value="Amidohydro_3"/>
    <property type="match status" value="2"/>
</dbReference>
<reference evidence="2 3" key="1">
    <citation type="submission" date="2014-04" db="EMBL/GenBank/DDBJ databases">
        <title>Genome assembly of Hyalangium minutum DSM 14724.</title>
        <authorList>
            <person name="Sharma G."/>
            <person name="Subramanian S."/>
        </authorList>
    </citation>
    <scope>NUCLEOTIDE SEQUENCE [LARGE SCALE GENOMIC DNA]</scope>
    <source>
        <strain evidence="2 3">DSM 14724</strain>
    </source>
</reference>
<dbReference type="RefSeq" id="WP_044180890.1">
    <property type="nucleotide sequence ID" value="NZ_JMCB01000001.1"/>
</dbReference>